<dbReference type="Proteomes" id="UP000076871">
    <property type="component" value="Unassembled WGS sequence"/>
</dbReference>
<comment type="similarity">
    <text evidence="1 4">Belongs to the peptidase A1 family.</text>
</comment>
<keyword evidence="4" id="KW-0378">Hydrolase</keyword>
<dbReference type="RefSeq" id="XP_040762678.1">
    <property type="nucleotide sequence ID" value="XM_040904649.1"/>
</dbReference>
<evidence type="ECO:0000313" key="7">
    <source>
        <dbReference type="EMBL" id="KZT04938.1"/>
    </source>
</evidence>
<dbReference type="PANTHER" id="PTHR47966:SF51">
    <property type="entry name" value="BETA-SITE APP-CLEAVING ENZYME, ISOFORM A-RELATED"/>
    <property type="match status" value="1"/>
</dbReference>
<keyword evidence="5" id="KW-0732">Signal</keyword>
<evidence type="ECO:0000313" key="8">
    <source>
        <dbReference type="Proteomes" id="UP000076871"/>
    </source>
</evidence>
<feature type="active site" evidence="3">
    <location>
        <position position="113"/>
    </location>
</feature>
<evidence type="ECO:0000256" key="3">
    <source>
        <dbReference type="PIRSR" id="PIRSR601461-1"/>
    </source>
</evidence>
<dbReference type="OrthoDB" id="660550at2759"/>
<dbReference type="PROSITE" id="PS00141">
    <property type="entry name" value="ASP_PROTEASE"/>
    <property type="match status" value="2"/>
</dbReference>
<keyword evidence="8" id="KW-1185">Reference proteome</keyword>
<dbReference type="InterPro" id="IPR021109">
    <property type="entry name" value="Peptidase_aspartic_dom_sf"/>
</dbReference>
<accession>A0A165DI74</accession>
<dbReference type="PRINTS" id="PR00792">
    <property type="entry name" value="PEPSIN"/>
</dbReference>
<dbReference type="InterPro" id="IPR034164">
    <property type="entry name" value="Pepsin-like_dom"/>
</dbReference>
<gene>
    <name evidence="7" type="ORF">LAESUDRAFT_656940</name>
</gene>
<dbReference type="InterPro" id="IPR001969">
    <property type="entry name" value="Aspartic_peptidase_AS"/>
</dbReference>
<dbReference type="InterPro" id="IPR001461">
    <property type="entry name" value="Aspartic_peptidase_A1"/>
</dbReference>
<dbReference type="PROSITE" id="PS51767">
    <property type="entry name" value="PEPTIDASE_A1"/>
    <property type="match status" value="1"/>
</dbReference>
<dbReference type="SUPFAM" id="SSF50630">
    <property type="entry name" value="Acid proteases"/>
    <property type="match status" value="1"/>
</dbReference>
<evidence type="ECO:0000256" key="5">
    <source>
        <dbReference type="SAM" id="SignalP"/>
    </source>
</evidence>
<evidence type="ECO:0000259" key="6">
    <source>
        <dbReference type="PROSITE" id="PS51767"/>
    </source>
</evidence>
<dbReference type="CDD" id="cd05471">
    <property type="entry name" value="pepsin_like"/>
    <property type="match status" value="1"/>
</dbReference>
<dbReference type="InterPro" id="IPR033121">
    <property type="entry name" value="PEPTIDASE_A1"/>
</dbReference>
<feature type="signal peptide" evidence="5">
    <location>
        <begin position="1"/>
        <end position="20"/>
    </location>
</feature>
<evidence type="ECO:0000256" key="1">
    <source>
        <dbReference type="ARBA" id="ARBA00007447"/>
    </source>
</evidence>
<feature type="chain" id="PRO_5007856617" evidence="5">
    <location>
        <begin position="21"/>
        <end position="422"/>
    </location>
</feature>
<organism evidence="7 8">
    <name type="scientific">Laetiporus sulphureus 93-53</name>
    <dbReference type="NCBI Taxonomy" id="1314785"/>
    <lineage>
        <taxon>Eukaryota</taxon>
        <taxon>Fungi</taxon>
        <taxon>Dikarya</taxon>
        <taxon>Basidiomycota</taxon>
        <taxon>Agaricomycotina</taxon>
        <taxon>Agaricomycetes</taxon>
        <taxon>Polyporales</taxon>
        <taxon>Laetiporus</taxon>
    </lineage>
</organism>
<dbReference type="GO" id="GO:0006508">
    <property type="term" value="P:proteolysis"/>
    <property type="evidence" value="ECO:0007669"/>
    <property type="project" value="UniProtKB-KW"/>
</dbReference>
<dbReference type="Gene3D" id="2.40.70.10">
    <property type="entry name" value="Acid Proteases"/>
    <property type="match status" value="2"/>
</dbReference>
<name>A0A165DI74_9APHY</name>
<evidence type="ECO:0000256" key="4">
    <source>
        <dbReference type="RuleBase" id="RU000454"/>
    </source>
</evidence>
<protein>
    <submittedName>
        <fullName evidence="7">Aspartic peptidase A1</fullName>
    </submittedName>
</protein>
<dbReference type="PANTHER" id="PTHR47966">
    <property type="entry name" value="BETA-SITE APP-CLEAVING ENZYME, ISOFORM A-RELATED"/>
    <property type="match status" value="1"/>
</dbReference>
<sequence>MLPDFLSLIPLGLYLLAATALPLIDPIELSDIPSADASDTPLFPLPFTRKVNNPSNASVARFDQLRAQTLRTRDLGGQNEQGIFDISASSQVVSYVVKVEIGDPPTTYELLIDTGSSNTWVGAGKQFVPSRTTVPTLNPVSVEYGSGSFQGVEVKDRVTLAPGLTIDNQSIGVAIFSQGFDDVDGILGIGPIDLTCGTLFPCIDECIPTVTDNAWLQGLLAFYGVGISFAPAVSAPEENRELTFGGIDSTKYTGTINYVPITSHEPANKFVGVDQSVAYGDTVILEETSGIIDTGTTLILLATDAFNEYKSLTGAEMDNNVEMLKITREQYSQLKSMYFNINGIKYEFTRDAQIWPRSLNSEIGGDADVIYLVVSDNGSPSGSGIDFINGMTWLQRFYMVYDIGNSRVGIATTRHTNDTVNF</sequence>
<feature type="domain" description="Peptidase A1" evidence="6">
    <location>
        <begin position="95"/>
        <end position="411"/>
    </location>
</feature>
<keyword evidence="4" id="KW-0645">Protease</keyword>
<keyword evidence="2 4" id="KW-0064">Aspartyl protease</keyword>
<dbReference type="InParanoid" id="A0A165DI74"/>
<dbReference type="GO" id="GO:0004190">
    <property type="term" value="F:aspartic-type endopeptidase activity"/>
    <property type="evidence" value="ECO:0007669"/>
    <property type="project" value="UniProtKB-KW"/>
</dbReference>
<dbReference type="Pfam" id="PF00026">
    <property type="entry name" value="Asp"/>
    <property type="match status" value="1"/>
</dbReference>
<dbReference type="GeneID" id="63821679"/>
<proteinExistence type="inferred from homology"/>
<reference evidence="7 8" key="1">
    <citation type="journal article" date="2016" name="Mol. Biol. Evol.">
        <title>Comparative Genomics of Early-Diverging Mushroom-Forming Fungi Provides Insights into the Origins of Lignocellulose Decay Capabilities.</title>
        <authorList>
            <person name="Nagy L.G."/>
            <person name="Riley R."/>
            <person name="Tritt A."/>
            <person name="Adam C."/>
            <person name="Daum C."/>
            <person name="Floudas D."/>
            <person name="Sun H."/>
            <person name="Yadav J.S."/>
            <person name="Pangilinan J."/>
            <person name="Larsson K.H."/>
            <person name="Matsuura K."/>
            <person name="Barry K."/>
            <person name="Labutti K."/>
            <person name="Kuo R."/>
            <person name="Ohm R.A."/>
            <person name="Bhattacharya S.S."/>
            <person name="Shirouzu T."/>
            <person name="Yoshinaga Y."/>
            <person name="Martin F.M."/>
            <person name="Grigoriev I.V."/>
            <person name="Hibbett D.S."/>
        </authorList>
    </citation>
    <scope>NUCLEOTIDE SEQUENCE [LARGE SCALE GENOMIC DNA]</scope>
    <source>
        <strain evidence="7 8">93-53</strain>
    </source>
</reference>
<evidence type="ECO:0000256" key="2">
    <source>
        <dbReference type="ARBA" id="ARBA00022750"/>
    </source>
</evidence>
<dbReference type="STRING" id="1314785.A0A165DI74"/>
<dbReference type="AlphaFoldDB" id="A0A165DI74"/>
<feature type="active site" evidence="3">
    <location>
        <position position="293"/>
    </location>
</feature>
<dbReference type="EMBL" id="KV427633">
    <property type="protein sequence ID" value="KZT04938.1"/>
    <property type="molecule type" value="Genomic_DNA"/>
</dbReference>